<dbReference type="Gene3D" id="1.10.10.10">
    <property type="entry name" value="Winged helix-like DNA-binding domain superfamily/Winged helix DNA-binding domain"/>
    <property type="match status" value="1"/>
</dbReference>
<dbReference type="GO" id="GO:0003700">
    <property type="term" value="F:DNA-binding transcription factor activity"/>
    <property type="evidence" value="ECO:0007669"/>
    <property type="project" value="InterPro"/>
</dbReference>
<dbReference type="GO" id="GO:0006950">
    <property type="term" value="P:response to stress"/>
    <property type="evidence" value="ECO:0007669"/>
    <property type="project" value="TreeGrafter"/>
</dbReference>
<gene>
    <name evidence="3" type="ORF">GGR16_000379</name>
</gene>
<protein>
    <submittedName>
        <fullName evidence="3">DNA-binding MarR family transcriptional regulator</fullName>
    </submittedName>
</protein>
<dbReference type="PANTHER" id="PTHR33164:SF43">
    <property type="entry name" value="HTH-TYPE TRANSCRIPTIONAL REPRESSOR YETL"/>
    <property type="match status" value="1"/>
</dbReference>
<dbReference type="SMART" id="SM00347">
    <property type="entry name" value="HTH_MARR"/>
    <property type="match status" value="1"/>
</dbReference>
<feature type="domain" description="HTH marR-type" evidence="2">
    <location>
        <begin position="8"/>
        <end position="143"/>
    </location>
</feature>
<dbReference type="AlphaFoldDB" id="A0A840BS07"/>
<dbReference type="SUPFAM" id="SSF46785">
    <property type="entry name" value="Winged helix' DNA-binding domain"/>
    <property type="match status" value="1"/>
</dbReference>
<keyword evidence="4" id="KW-1185">Reference proteome</keyword>
<name>A0A840BS07_9HYPH</name>
<evidence type="ECO:0000313" key="3">
    <source>
        <dbReference type="EMBL" id="MBB4015373.1"/>
    </source>
</evidence>
<evidence type="ECO:0000313" key="4">
    <source>
        <dbReference type="Proteomes" id="UP000577362"/>
    </source>
</evidence>
<dbReference type="Proteomes" id="UP000577362">
    <property type="component" value="Unassembled WGS sequence"/>
</dbReference>
<dbReference type="PANTHER" id="PTHR33164">
    <property type="entry name" value="TRANSCRIPTIONAL REGULATOR, MARR FAMILY"/>
    <property type="match status" value="1"/>
</dbReference>
<feature type="region of interest" description="Disordered" evidence="1">
    <location>
        <begin position="149"/>
        <end position="168"/>
    </location>
</feature>
<dbReference type="InterPro" id="IPR036390">
    <property type="entry name" value="WH_DNA-bd_sf"/>
</dbReference>
<dbReference type="InterPro" id="IPR036388">
    <property type="entry name" value="WH-like_DNA-bd_sf"/>
</dbReference>
<accession>A0A840BS07</accession>
<dbReference type="PRINTS" id="PR00598">
    <property type="entry name" value="HTHMARR"/>
</dbReference>
<organism evidence="3 4">
    <name type="scientific">Chelatococcus caeni</name>
    <dbReference type="NCBI Taxonomy" id="1348468"/>
    <lineage>
        <taxon>Bacteria</taxon>
        <taxon>Pseudomonadati</taxon>
        <taxon>Pseudomonadota</taxon>
        <taxon>Alphaproteobacteria</taxon>
        <taxon>Hyphomicrobiales</taxon>
        <taxon>Chelatococcaceae</taxon>
        <taxon>Chelatococcus</taxon>
    </lineage>
</organism>
<dbReference type="GO" id="GO:0003677">
    <property type="term" value="F:DNA binding"/>
    <property type="evidence" value="ECO:0007669"/>
    <property type="project" value="UniProtKB-KW"/>
</dbReference>
<reference evidence="3 4" key="1">
    <citation type="submission" date="2020-08" db="EMBL/GenBank/DDBJ databases">
        <title>Genomic Encyclopedia of Type Strains, Phase IV (KMG-IV): sequencing the most valuable type-strain genomes for metagenomic binning, comparative biology and taxonomic classification.</title>
        <authorList>
            <person name="Goeker M."/>
        </authorList>
    </citation>
    <scope>NUCLEOTIDE SEQUENCE [LARGE SCALE GENOMIC DNA]</scope>
    <source>
        <strain evidence="3 4">DSM 103737</strain>
    </source>
</reference>
<keyword evidence="3" id="KW-0238">DNA-binding</keyword>
<evidence type="ECO:0000259" key="2">
    <source>
        <dbReference type="PROSITE" id="PS50995"/>
    </source>
</evidence>
<dbReference type="Pfam" id="PF12802">
    <property type="entry name" value="MarR_2"/>
    <property type="match status" value="1"/>
</dbReference>
<proteinExistence type="predicted"/>
<dbReference type="RefSeq" id="WP_019400619.1">
    <property type="nucleotide sequence ID" value="NZ_JACIEN010000001.1"/>
</dbReference>
<sequence>MTEGVQQGDALMRTWLRFVRMNQRLYAAMNQELRRLDLSIPQFDVLSTLTEREGITQQELAERLYVTKGNVSGLVDRLTASGLVVRQPIAGDRRSYALHLTEKGRALAERGIAAQRAYVERTLGVLPHTDIAELERVLLAWRDILRRDEEDRSGPAGRPGRIRSPAAE</sequence>
<evidence type="ECO:0000256" key="1">
    <source>
        <dbReference type="SAM" id="MobiDB-lite"/>
    </source>
</evidence>
<dbReference type="PROSITE" id="PS50995">
    <property type="entry name" value="HTH_MARR_2"/>
    <property type="match status" value="1"/>
</dbReference>
<comment type="caution">
    <text evidence="3">The sequence shown here is derived from an EMBL/GenBank/DDBJ whole genome shotgun (WGS) entry which is preliminary data.</text>
</comment>
<dbReference type="InterPro" id="IPR000835">
    <property type="entry name" value="HTH_MarR-typ"/>
</dbReference>
<dbReference type="EMBL" id="JACIEN010000001">
    <property type="protein sequence ID" value="MBB4015373.1"/>
    <property type="molecule type" value="Genomic_DNA"/>
</dbReference>
<dbReference type="InterPro" id="IPR039422">
    <property type="entry name" value="MarR/SlyA-like"/>
</dbReference>